<evidence type="ECO:0000256" key="8">
    <source>
        <dbReference type="ARBA" id="ARBA00022960"/>
    </source>
</evidence>
<keyword evidence="24" id="KW-1185">Reference proteome</keyword>
<evidence type="ECO:0000256" key="15">
    <source>
        <dbReference type="ARBA" id="ARBA00033270"/>
    </source>
</evidence>
<dbReference type="GO" id="GO:0005886">
    <property type="term" value="C:plasma membrane"/>
    <property type="evidence" value="ECO:0007669"/>
    <property type="project" value="UniProtKB-SubCell"/>
</dbReference>
<comment type="subcellular location">
    <subcellularLocation>
        <location evidence="1">Cell membrane</location>
        <topology evidence="1">Multi-pass membrane protein</topology>
    </subcellularLocation>
</comment>
<evidence type="ECO:0000256" key="17">
    <source>
        <dbReference type="ARBA" id="ARBA00041185"/>
    </source>
</evidence>
<keyword evidence="9" id="KW-0573">Peptidoglycan synthesis</keyword>
<evidence type="ECO:0000256" key="3">
    <source>
        <dbReference type="ARBA" id="ARBA00022475"/>
    </source>
</evidence>
<keyword evidence="13" id="KW-0961">Cell wall biogenesis/degradation</keyword>
<gene>
    <name evidence="23" type="ORF">SAMN05216362_11023</name>
</gene>
<dbReference type="GO" id="GO:0009252">
    <property type="term" value="P:peptidoglycan biosynthetic process"/>
    <property type="evidence" value="ECO:0007669"/>
    <property type="project" value="UniProtKB-KW"/>
</dbReference>
<accession>A0A1H9EQW0</accession>
<dbReference type="PANTHER" id="PTHR30474:SF2">
    <property type="entry name" value="PEPTIDOGLYCAN GLYCOSYLTRANSFERASE FTSW-RELATED"/>
    <property type="match status" value="1"/>
</dbReference>
<keyword evidence="5" id="KW-0328">Glycosyltransferase</keyword>
<dbReference type="GO" id="GO:0008360">
    <property type="term" value="P:regulation of cell shape"/>
    <property type="evidence" value="ECO:0007669"/>
    <property type="project" value="UniProtKB-KW"/>
</dbReference>
<dbReference type="GO" id="GO:0008955">
    <property type="term" value="F:peptidoglycan glycosyltransferase activity"/>
    <property type="evidence" value="ECO:0007669"/>
    <property type="project" value="UniProtKB-EC"/>
</dbReference>
<feature type="transmembrane region" description="Helical" evidence="22">
    <location>
        <begin position="167"/>
        <end position="184"/>
    </location>
</feature>
<feature type="transmembrane region" description="Helical" evidence="22">
    <location>
        <begin position="340"/>
        <end position="363"/>
    </location>
</feature>
<reference evidence="23 24" key="1">
    <citation type="submission" date="2016-10" db="EMBL/GenBank/DDBJ databases">
        <authorList>
            <person name="de Groot N.N."/>
        </authorList>
    </citation>
    <scope>NUCLEOTIDE SEQUENCE [LARGE SCALE GENOMIC DNA]</scope>
    <source>
        <strain evidence="23 24">DSM 21633</strain>
    </source>
</reference>
<evidence type="ECO:0000256" key="9">
    <source>
        <dbReference type="ARBA" id="ARBA00022984"/>
    </source>
</evidence>
<dbReference type="GO" id="GO:0015648">
    <property type="term" value="F:lipid-linked peptidoglycan transporter activity"/>
    <property type="evidence" value="ECO:0007669"/>
    <property type="project" value="TreeGrafter"/>
</dbReference>
<dbReference type="NCBIfam" id="TIGR02614">
    <property type="entry name" value="ftsW"/>
    <property type="match status" value="1"/>
</dbReference>
<feature type="transmembrane region" description="Helical" evidence="22">
    <location>
        <begin position="144"/>
        <end position="161"/>
    </location>
</feature>
<evidence type="ECO:0000256" key="19">
    <source>
        <dbReference type="ARBA" id="ARBA00044770"/>
    </source>
</evidence>
<dbReference type="Proteomes" id="UP000199427">
    <property type="component" value="Unassembled WGS sequence"/>
</dbReference>
<evidence type="ECO:0000256" key="10">
    <source>
        <dbReference type="ARBA" id="ARBA00022989"/>
    </source>
</evidence>
<feature type="transmembrane region" description="Helical" evidence="22">
    <location>
        <begin position="12"/>
        <end position="33"/>
    </location>
</feature>
<feature type="transmembrane region" description="Helical" evidence="22">
    <location>
        <begin position="53"/>
        <end position="73"/>
    </location>
</feature>
<comment type="function">
    <text evidence="21">Peptidoglycan polymerase that is essential for cell division.</text>
</comment>
<dbReference type="AlphaFoldDB" id="A0A1H9EQW0"/>
<proteinExistence type="inferred from homology"/>
<comment type="pathway">
    <text evidence="2">Cell wall biogenesis; peptidoglycan biosynthesis.</text>
</comment>
<evidence type="ECO:0000256" key="7">
    <source>
        <dbReference type="ARBA" id="ARBA00022692"/>
    </source>
</evidence>
<dbReference type="InterPro" id="IPR013437">
    <property type="entry name" value="FtsW"/>
</dbReference>
<evidence type="ECO:0000256" key="18">
    <source>
        <dbReference type="ARBA" id="ARBA00041418"/>
    </source>
</evidence>
<comment type="catalytic activity">
    <reaction evidence="20">
        <text>[GlcNAc-(1-&gt;4)-Mur2Ac(oyl-L-Ala-gamma-D-Glu-L-Lys-D-Ala-D-Ala)](n)-di-trans,octa-cis-undecaprenyl diphosphate + beta-D-GlcNAc-(1-&gt;4)-Mur2Ac(oyl-L-Ala-gamma-D-Glu-L-Lys-D-Ala-D-Ala)-di-trans,octa-cis-undecaprenyl diphosphate = [GlcNAc-(1-&gt;4)-Mur2Ac(oyl-L-Ala-gamma-D-Glu-L-Lys-D-Ala-D-Ala)](n+1)-di-trans,octa-cis-undecaprenyl diphosphate + di-trans,octa-cis-undecaprenyl diphosphate + H(+)</text>
        <dbReference type="Rhea" id="RHEA:23708"/>
        <dbReference type="Rhea" id="RHEA-COMP:9602"/>
        <dbReference type="Rhea" id="RHEA-COMP:9603"/>
        <dbReference type="ChEBI" id="CHEBI:15378"/>
        <dbReference type="ChEBI" id="CHEBI:58405"/>
        <dbReference type="ChEBI" id="CHEBI:60033"/>
        <dbReference type="ChEBI" id="CHEBI:78435"/>
        <dbReference type="EC" id="2.4.99.28"/>
    </reaction>
</comment>
<evidence type="ECO:0000256" key="14">
    <source>
        <dbReference type="ARBA" id="ARBA00032370"/>
    </source>
</evidence>
<evidence type="ECO:0000256" key="1">
    <source>
        <dbReference type="ARBA" id="ARBA00004651"/>
    </source>
</evidence>
<feature type="transmembrane region" description="Helical" evidence="22">
    <location>
        <begin position="274"/>
        <end position="295"/>
    </location>
</feature>
<keyword evidence="7 22" id="KW-0812">Transmembrane</keyword>
<dbReference type="EMBL" id="FOES01000010">
    <property type="protein sequence ID" value="SEQ28146.1"/>
    <property type="molecule type" value="Genomic_DNA"/>
</dbReference>
<evidence type="ECO:0000256" key="6">
    <source>
        <dbReference type="ARBA" id="ARBA00022679"/>
    </source>
</evidence>
<feature type="transmembrane region" description="Helical" evidence="22">
    <location>
        <begin position="80"/>
        <end position="99"/>
    </location>
</feature>
<dbReference type="InterPro" id="IPR001182">
    <property type="entry name" value="FtsW/RodA"/>
</dbReference>
<evidence type="ECO:0000313" key="23">
    <source>
        <dbReference type="EMBL" id="SEQ28146.1"/>
    </source>
</evidence>
<feature type="transmembrane region" description="Helical" evidence="22">
    <location>
        <begin position="189"/>
        <end position="209"/>
    </location>
</feature>
<keyword evidence="10 22" id="KW-1133">Transmembrane helix</keyword>
<keyword evidence="3" id="KW-1003">Cell membrane</keyword>
<evidence type="ECO:0000256" key="20">
    <source>
        <dbReference type="ARBA" id="ARBA00049902"/>
    </source>
</evidence>
<evidence type="ECO:0000256" key="22">
    <source>
        <dbReference type="SAM" id="Phobius"/>
    </source>
</evidence>
<dbReference type="RefSeq" id="WP_091773241.1">
    <property type="nucleotide sequence ID" value="NZ_CAESCL010000062.1"/>
</dbReference>
<keyword evidence="6" id="KW-0808">Transferase</keyword>
<dbReference type="PANTHER" id="PTHR30474">
    <property type="entry name" value="CELL CYCLE PROTEIN"/>
    <property type="match status" value="1"/>
</dbReference>
<dbReference type="Pfam" id="PF01098">
    <property type="entry name" value="FTSW_RODA_SPOVE"/>
    <property type="match status" value="1"/>
</dbReference>
<feature type="transmembrane region" description="Helical" evidence="22">
    <location>
        <begin position="307"/>
        <end position="328"/>
    </location>
</feature>
<keyword evidence="12" id="KW-0131">Cell cycle</keyword>
<dbReference type="GO" id="GO:0071555">
    <property type="term" value="P:cell wall organization"/>
    <property type="evidence" value="ECO:0007669"/>
    <property type="project" value="UniProtKB-KW"/>
</dbReference>
<name>A0A1H9EQW0_9BACI</name>
<evidence type="ECO:0000256" key="2">
    <source>
        <dbReference type="ARBA" id="ARBA00004752"/>
    </source>
</evidence>
<evidence type="ECO:0000256" key="12">
    <source>
        <dbReference type="ARBA" id="ARBA00023306"/>
    </source>
</evidence>
<dbReference type="OrthoDB" id="9768187at2"/>
<protein>
    <recommendedName>
        <fullName evidence="17">Probable peptidoglycan glycosyltransferase FtsW</fullName>
        <ecNumber evidence="19">2.4.99.28</ecNumber>
    </recommendedName>
    <alternativeName>
        <fullName evidence="18">Cell division protein FtsW</fullName>
    </alternativeName>
    <alternativeName>
        <fullName evidence="15">Cell wall polymerase</fullName>
    </alternativeName>
    <alternativeName>
        <fullName evidence="14">Peptidoglycan polymerase</fullName>
    </alternativeName>
</protein>
<evidence type="ECO:0000256" key="21">
    <source>
        <dbReference type="ARBA" id="ARBA00049966"/>
    </source>
</evidence>
<evidence type="ECO:0000256" key="4">
    <source>
        <dbReference type="ARBA" id="ARBA00022618"/>
    </source>
</evidence>
<comment type="similarity">
    <text evidence="16">Belongs to the SEDS family. FtsW subfamily.</text>
</comment>
<evidence type="ECO:0000256" key="11">
    <source>
        <dbReference type="ARBA" id="ARBA00023136"/>
    </source>
</evidence>
<dbReference type="EC" id="2.4.99.28" evidence="19"/>
<organism evidence="23 24">
    <name type="scientific">Piscibacillus halophilus</name>
    <dbReference type="NCBI Taxonomy" id="571933"/>
    <lineage>
        <taxon>Bacteria</taxon>
        <taxon>Bacillati</taxon>
        <taxon>Bacillota</taxon>
        <taxon>Bacilli</taxon>
        <taxon>Bacillales</taxon>
        <taxon>Bacillaceae</taxon>
        <taxon>Piscibacillus</taxon>
    </lineage>
</organism>
<evidence type="ECO:0000256" key="5">
    <source>
        <dbReference type="ARBA" id="ARBA00022676"/>
    </source>
</evidence>
<dbReference type="GO" id="GO:0032153">
    <property type="term" value="C:cell division site"/>
    <property type="evidence" value="ECO:0007669"/>
    <property type="project" value="TreeGrafter"/>
</dbReference>
<dbReference type="STRING" id="571933.SAMN05216362_11023"/>
<evidence type="ECO:0000313" key="24">
    <source>
        <dbReference type="Proteomes" id="UP000199427"/>
    </source>
</evidence>
<evidence type="ECO:0000256" key="16">
    <source>
        <dbReference type="ARBA" id="ARBA00038053"/>
    </source>
</evidence>
<keyword evidence="11 22" id="KW-0472">Membrane</keyword>
<dbReference type="GO" id="GO:0051301">
    <property type="term" value="P:cell division"/>
    <property type="evidence" value="ECO:0007669"/>
    <property type="project" value="UniProtKB-KW"/>
</dbReference>
<keyword evidence="4 23" id="KW-0132">Cell division</keyword>
<evidence type="ECO:0000256" key="13">
    <source>
        <dbReference type="ARBA" id="ARBA00023316"/>
    </source>
</evidence>
<keyword evidence="8" id="KW-0133">Cell shape</keyword>
<sequence length="389" mass="42961">MKKHLRNLDYPLLVIILILSLFGLVMVYSASFVEAGLDPGINDSGYYFRRQRMWLILGLMIFFVASMFSYRSLRKLTQPFFFITVLMLILVLVGFGVSVNGATRWLDFKIFLFQPSEMAKITMVLYFAHILTSKQDRLDNFSQGILPPIMLLMFVFGLIVLQPDLGTATSILIACGIILLFSGARFRHLFALGASGIALVVGLIFIAGYRRDRLTSFLNPFEDPSGEGYQLIQSLIAIASGKLNGVGLANGVQKAGYLPEAHTDFILSIIAEELGLFGVLFVIVTFMAFMYKGVLIAKRAPDHFGRLLALGITFQVISQAIINIGAVSGSMPITGITLPLISYGGSSMLITFATLGVLMNIAIKGNMKRGYETEEEEETKDFQPIRSVK</sequence>